<evidence type="ECO:0000313" key="17">
    <source>
        <dbReference type="EMBL" id="MBC2664652.1"/>
    </source>
</evidence>
<evidence type="ECO:0000313" key="18">
    <source>
        <dbReference type="Proteomes" id="UP000566813"/>
    </source>
</evidence>
<dbReference type="Proteomes" id="UP000566813">
    <property type="component" value="Unassembled WGS sequence"/>
</dbReference>
<evidence type="ECO:0000256" key="4">
    <source>
        <dbReference type="ARBA" id="ARBA00022630"/>
    </source>
</evidence>
<dbReference type="InterPro" id="IPR015864">
    <property type="entry name" value="FAD_synthase"/>
</dbReference>
<comment type="pathway">
    <text evidence="2 15">Cofactor biosynthesis; FAD biosynthesis; FAD from FMN: step 1/1.</text>
</comment>
<dbReference type="CDD" id="cd02064">
    <property type="entry name" value="FAD_synthetase_N"/>
    <property type="match status" value="1"/>
</dbReference>
<keyword evidence="6 15" id="KW-0808">Transferase</keyword>
<dbReference type="SMART" id="SM00904">
    <property type="entry name" value="Flavokinase"/>
    <property type="match status" value="1"/>
</dbReference>
<keyword evidence="12" id="KW-0511">Multifunctional enzyme</keyword>
<dbReference type="EC" id="2.7.1.26" evidence="15"/>
<evidence type="ECO:0000256" key="13">
    <source>
        <dbReference type="ARBA" id="ARBA00047880"/>
    </source>
</evidence>
<dbReference type="InterPro" id="IPR015865">
    <property type="entry name" value="Riboflavin_kinase_bac/euk"/>
</dbReference>
<dbReference type="PIRSF" id="PIRSF004491">
    <property type="entry name" value="FAD_Synth"/>
    <property type="match status" value="1"/>
</dbReference>
<dbReference type="NCBIfam" id="TIGR00083">
    <property type="entry name" value="ribF"/>
    <property type="match status" value="1"/>
</dbReference>
<dbReference type="FunFam" id="3.40.50.620:FF:000021">
    <property type="entry name" value="Riboflavin biosynthesis protein"/>
    <property type="match status" value="1"/>
</dbReference>
<comment type="pathway">
    <text evidence="3 15">Cofactor biosynthesis; FMN biosynthesis; FMN from riboflavin (ATP route): step 1/1.</text>
</comment>
<keyword evidence="7 15" id="KW-0548">Nucleotidyltransferase</keyword>
<dbReference type="GO" id="GO:0006747">
    <property type="term" value="P:FAD biosynthetic process"/>
    <property type="evidence" value="ECO:0007669"/>
    <property type="project" value="UniProtKB-UniRule"/>
</dbReference>
<evidence type="ECO:0000259" key="16">
    <source>
        <dbReference type="SMART" id="SM00904"/>
    </source>
</evidence>
<comment type="caution">
    <text evidence="17">The sequence shown here is derived from an EMBL/GenBank/DDBJ whole genome shotgun (WGS) entry which is preliminary data.</text>
</comment>
<dbReference type="InterPro" id="IPR002606">
    <property type="entry name" value="Riboflavin_kinase_bac"/>
</dbReference>
<proteinExistence type="inferred from homology"/>
<dbReference type="UniPathway" id="UPA00277">
    <property type="reaction ID" value="UER00407"/>
</dbReference>
<evidence type="ECO:0000256" key="9">
    <source>
        <dbReference type="ARBA" id="ARBA00022777"/>
    </source>
</evidence>
<evidence type="ECO:0000256" key="10">
    <source>
        <dbReference type="ARBA" id="ARBA00022827"/>
    </source>
</evidence>
<accession>A0A7X1FQF6</accession>
<keyword evidence="18" id="KW-1185">Reference proteome</keyword>
<evidence type="ECO:0000256" key="6">
    <source>
        <dbReference type="ARBA" id="ARBA00022679"/>
    </source>
</evidence>
<dbReference type="PANTHER" id="PTHR22749">
    <property type="entry name" value="RIBOFLAVIN KINASE/FMN ADENYLYLTRANSFERASE"/>
    <property type="match status" value="1"/>
</dbReference>
<evidence type="ECO:0000256" key="15">
    <source>
        <dbReference type="PIRNR" id="PIRNR004491"/>
    </source>
</evidence>
<evidence type="ECO:0000256" key="11">
    <source>
        <dbReference type="ARBA" id="ARBA00022840"/>
    </source>
</evidence>
<dbReference type="PANTHER" id="PTHR22749:SF6">
    <property type="entry name" value="RIBOFLAVIN KINASE"/>
    <property type="match status" value="1"/>
</dbReference>
<dbReference type="Pfam" id="PF06574">
    <property type="entry name" value="FAD_syn"/>
    <property type="match status" value="1"/>
</dbReference>
<feature type="domain" description="Riboflavin kinase" evidence="16">
    <location>
        <begin position="183"/>
        <end position="307"/>
    </location>
</feature>
<evidence type="ECO:0000256" key="12">
    <source>
        <dbReference type="ARBA" id="ARBA00023268"/>
    </source>
</evidence>
<evidence type="ECO:0000256" key="3">
    <source>
        <dbReference type="ARBA" id="ARBA00005201"/>
    </source>
</evidence>
<dbReference type="GO" id="GO:0009398">
    <property type="term" value="P:FMN biosynthetic process"/>
    <property type="evidence" value="ECO:0007669"/>
    <property type="project" value="UniProtKB-UniRule"/>
</dbReference>
<dbReference type="InterPro" id="IPR014729">
    <property type="entry name" value="Rossmann-like_a/b/a_fold"/>
</dbReference>
<evidence type="ECO:0000256" key="8">
    <source>
        <dbReference type="ARBA" id="ARBA00022741"/>
    </source>
</evidence>
<organism evidence="17 18">
    <name type="scientific">Novosphingobium flavum</name>
    <dbReference type="NCBI Taxonomy" id="1778672"/>
    <lineage>
        <taxon>Bacteria</taxon>
        <taxon>Pseudomonadati</taxon>
        <taxon>Pseudomonadota</taxon>
        <taxon>Alphaproteobacteria</taxon>
        <taxon>Sphingomonadales</taxon>
        <taxon>Sphingomonadaceae</taxon>
        <taxon>Novosphingobium</taxon>
    </lineage>
</organism>
<keyword evidence="4 15" id="KW-0285">Flavoprotein</keyword>
<dbReference type="InterPro" id="IPR023465">
    <property type="entry name" value="Riboflavin_kinase_dom_sf"/>
</dbReference>
<keyword evidence="11 15" id="KW-0067">ATP-binding</keyword>
<dbReference type="RefSeq" id="WP_185662890.1">
    <property type="nucleotide sequence ID" value="NZ_JACLAW010000002.1"/>
</dbReference>
<dbReference type="GO" id="GO:0009231">
    <property type="term" value="P:riboflavin biosynthetic process"/>
    <property type="evidence" value="ECO:0007669"/>
    <property type="project" value="InterPro"/>
</dbReference>
<protein>
    <recommendedName>
        <fullName evidence="15">Riboflavin biosynthesis protein</fullName>
    </recommendedName>
    <domain>
        <recommendedName>
            <fullName evidence="15">Riboflavin kinase</fullName>
            <ecNumber evidence="15">2.7.1.26</ecNumber>
        </recommendedName>
        <alternativeName>
            <fullName evidence="15">Flavokinase</fullName>
        </alternativeName>
    </domain>
    <domain>
        <recommendedName>
            <fullName evidence="15">FMN adenylyltransferase</fullName>
            <ecNumber evidence="15">2.7.7.2</ecNumber>
        </recommendedName>
        <alternativeName>
            <fullName evidence="15">FAD pyrophosphorylase</fullName>
        </alternativeName>
        <alternativeName>
            <fullName evidence="15">FAD synthase</fullName>
        </alternativeName>
    </domain>
</protein>
<dbReference type="SUPFAM" id="SSF52374">
    <property type="entry name" value="Nucleotidylyl transferase"/>
    <property type="match status" value="1"/>
</dbReference>
<keyword evidence="10 15" id="KW-0274">FAD</keyword>
<gene>
    <name evidence="17" type="ORF">H7F51_03860</name>
</gene>
<evidence type="ECO:0000256" key="7">
    <source>
        <dbReference type="ARBA" id="ARBA00022695"/>
    </source>
</evidence>
<evidence type="ECO:0000256" key="1">
    <source>
        <dbReference type="ARBA" id="ARBA00002121"/>
    </source>
</evidence>
<dbReference type="GO" id="GO:0008531">
    <property type="term" value="F:riboflavin kinase activity"/>
    <property type="evidence" value="ECO:0007669"/>
    <property type="project" value="UniProtKB-UniRule"/>
</dbReference>
<evidence type="ECO:0000256" key="2">
    <source>
        <dbReference type="ARBA" id="ARBA00004726"/>
    </source>
</evidence>
<evidence type="ECO:0000256" key="14">
    <source>
        <dbReference type="ARBA" id="ARBA00049494"/>
    </source>
</evidence>
<keyword evidence="5 15" id="KW-0288">FMN</keyword>
<comment type="similarity">
    <text evidence="15">Belongs to the ribF family.</text>
</comment>
<dbReference type="Gene3D" id="3.40.50.620">
    <property type="entry name" value="HUPs"/>
    <property type="match status" value="1"/>
</dbReference>
<dbReference type="GO" id="GO:0003919">
    <property type="term" value="F:FMN adenylyltransferase activity"/>
    <property type="evidence" value="ECO:0007669"/>
    <property type="project" value="UniProtKB-UniRule"/>
</dbReference>
<dbReference type="NCBIfam" id="NF004160">
    <property type="entry name" value="PRK05627.1-3"/>
    <property type="match status" value="1"/>
</dbReference>
<dbReference type="GO" id="GO:0005524">
    <property type="term" value="F:ATP binding"/>
    <property type="evidence" value="ECO:0007669"/>
    <property type="project" value="UniProtKB-UniRule"/>
</dbReference>
<evidence type="ECO:0000256" key="5">
    <source>
        <dbReference type="ARBA" id="ARBA00022643"/>
    </source>
</evidence>
<dbReference type="InterPro" id="IPR023468">
    <property type="entry name" value="Riboflavin_kinase"/>
</dbReference>
<dbReference type="AlphaFoldDB" id="A0A7X1FQF6"/>
<dbReference type="EC" id="2.7.7.2" evidence="15"/>
<keyword evidence="9 15" id="KW-0418">Kinase</keyword>
<name>A0A7X1FQF6_9SPHN</name>
<sequence length="307" mass="33300">MIRLNSNEPFPEALRGGILALGNFDGLHKGHQAVVAEAVRWARAERRPAIFATFEPHPRRFFVPQAPWFRLTSMDQRAELFAAAGADAMLVIAFDAEMAALTGPQWIEQFLHAKLGLAGVVTGEDFTFGSGRSGSAATLAEAGARFGIGARAVPPVLDGDAPVSSTRIRNALQAGDCAEASRLLTRPFAIRGVVQSGDKLGRTIGYPTANLPLWHYLRPKYGIYAVRGRLAGGQMVDGVANLGVRPMFDPPKELLEPHFFAFSGDLYGQEIEVELHHYIRPEQKFDGLDALIAQIGRDCEAARALLA</sequence>
<dbReference type="Pfam" id="PF01687">
    <property type="entry name" value="Flavokinase"/>
    <property type="match status" value="1"/>
</dbReference>
<dbReference type="SUPFAM" id="SSF82114">
    <property type="entry name" value="Riboflavin kinase-like"/>
    <property type="match status" value="1"/>
</dbReference>
<comment type="catalytic activity">
    <reaction evidence="14 15">
        <text>FMN + ATP + H(+) = FAD + diphosphate</text>
        <dbReference type="Rhea" id="RHEA:17237"/>
        <dbReference type="ChEBI" id="CHEBI:15378"/>
        <dbReference type="ChEBI" id="CHEBI:30616"/>
        <dbReference type="ChEBI" id="CHEBI:33019"/>
        <dbReference type="ChEBI" id="CHEBI:57692"/>
        <dbReference type="ChEBI" id="CHEBI:58210"/>
        <dbReference type="EC" id="2.7.7.2"/>
    </reaction>
</comment>
<dbReference type="UniPathway" id="UPA00276">
    <property type="reaction ID" value="UER00406"/>
</dbReference>
<dbReference type="EMBL" id="JACLAW010000002">
    <property type="protein sequence ID" value="MBC2664652.1"/>
    <property type="molecule type" value="Genomic_DNA"/>
</dbReference>
<keyword evidence="8 15" id="KW-0547">Nucleotide-binding</keyword>
<reference evidence="17 18" key="1">
    <citation type="submission" date="2020-08" db="EMBL/GenBank/DDBJ databases">
        <title>The genome sequence of type strain Novosphingobium flavum NBRC 111647.</title>
        <authorList>
            <person name="Liu Y."/>
        </authorList>
    </citation>
    <scope>NUCLEOTIDE SEQUENCE [LARGE SCALE GENOMIC DNA]</scope>
    <source>
        <strain evidence="17 18">NBRC 111647</strain>
    </source>
</reference>
<dbReference type="Gene3D" id="2.40.30.30">
    <property type="entry name" value="Riboflavin kinase-like"/>
    <property type="match status" value="1"/>
</dbReference>
<comment type="function">
    <text evidence="1">Catalyzes the phosphorylation of riboflavin to FMN followed by the adenylation of FMN to FAD.</text>
</comment>
<comment type="catalytic activity">
    <reaction evidence="13 15">
        <text>riboflavin + ATP = FMN + ADP + H(+)</text>
        <dbReference type="Rhea" id="RHEA:14357"/>
        <dbReference type="ChEBI" id="CHEBI:15378"/>
        <dbReference type="ChEBI" id="CHEBI:30616"/>
        <dbReference type="ChEBI" id="CHEBI:57986"/>
        <dbReference type="ChEBI" id="CHEBI:58210"/>
        <dbReference type="ChEBI" id="CHEBI:456216"/>
        <dbReference type="EC" id="2.7.1.26"/>
    </reaction>
</comment>